<proteinExistence type="predicted"/>
<name>A0AA46AKQ7_9CLOT</name>
<keyword evidence="2" id="KW-1185">Reference proteome</keyword>
<dbReference type="AlphaFoldDB" id="A0AA46AKQ7"/>
<dbReference type="Pfam" id="PF08849">
    <property type="entry name" value="BrxA"/>
    <property type="match status" value="1"/>
</dbReference>
<organism evidence="1 2">
    <name type="scientific">Anoxynatronum buryatiense</name>
    <dbReference type="NCBI Taxonomy" id="489973"/>
    <lineage>
        <taxon>Bacteria</taxon>
        <taxon>Bacillati</taxon>
        <taxon>Bacillota</taxon>
        <taxon>Clostridia</taxon>
        <taxon>Eubacteriales</taxon>
        <taxon>Clostridiaceae</taxon>
        <taxon>Anoxynatronum</taxon>
    </lineage>
</organism>
<evidence type="ECO:0000313" key="1">
    <source>
        <dbReference type="EMBL" id="SMP72064.1"/>
    </source>
</evidence>
<gene>
    <name evidence="1" type="ORF">SAMN06296020_12515</name>
</gene>
<dbReference type="InterPro" id="IPR014948">
    <property type="entry name" value="BrxA"/>
</dbReference>
<accession>A0AA46AKQ7</accession>
<sequence length="203" mass="23475">MKNQPYRTTLKTRAFLYLELKKASSLILEGYELKDITRMSVKDNIFLFKTETRKLEVASTLTERIEVLDETLLKMIVAGPLETSKQVALLSVVKTDRLFAEFMMEVVRDKVILRDLVITEADFRIFFQHKSEQSPKVAAWNEYTHYKLQQVYKRILMDAGYARKKSKDLLILPPIIDPELAKHLSKTDQKLHLIAILGEGADS</sequence>
<comment type="caution">
    <text evidence="1">The sequence shown here is derived from an EMBL/GenBank/DDBJ whole genome shotgun (WGS) entry which is preliminary data.</text>
</comment>
<dbReference type="EMBL" id="FXUF01000025">
    <property type="protein sequence ID" value="SMP72064.1"/>
    <property type="molecule type" value="Genomic_DNA"/>
</dbReference>
<reference evidence="1" key="1">
    <citation type="submission" date="2017-05" db="EMBL/GenBank/DDBJ databases">
        <authorList>
            <person name="Varghese N."/>
            <person name="Submissions S."/>
        </authorList>
    </citation>
    <scope>NUCLEOTIDE SEQUENCE</scope>
    <source>
        <strain evidence="1">Su22</strain>
    </source>
</reference>
<protein>
    <submittedName>
        <fullName evidence="1">Inner membrane protein</fullName>
    </submittedName>
</protein>
<dbReference type="Proteomes" id="UP001158066">
    <property type="component" value="Unassembled WGS sequence"/>
</dbReference>
<evidence type="ECO:0000313" key="2">
    <source>
        <dbReference type="Proteomes" id="UP001158066"/>
    </source>
</evidence>
<dbReference type="RefSeq" id="WP_283410886.1">
    <property type="nucleotide sequence ID" value="NZ_FXUF01000025.1"/>
</dbReference>
<dbReference type="InterPro" id="IPR023137">
    <property type="entry name" value="BrxA_sf"/>
</dbReference>
<dbReference type="Gene3D" id="1.10.3540.10">
    <property type="entry name" value="uncharacterized protein from magnetospirillum magneticum domain"/>
    <property type="match status" value="1"/>
</dbReference>